<dbReference type="Pfam" id="PF04740">
    <property type="entry name" value="LXG"/>
    <property type="match status" value="1"/>
</dbReference>
<proteinExistence type="inferred from homology"/>
<evidence type="ECO:0000313" key="3">
    <source>
        <dbReference type="EMBL" id="BAC13275.1"/>
    </source>
</evidence>
<accession>Q8ERI3</accession>
<dbReference type="InterPro" id="IPR006829">
    <property type="entry name" value="LXG_dom"/>
</dbReference>
<comment type="similarity">
    <text evidence="1">In the N-terminal section; belongs to the LXG family.</text>
</comment>
<dbReference type="eggNOG" id="COG0699">
    <property type="taxonomic scope" value="Bacteria"/>
</dbReference>
<gene>
    <name evidence="3" type="ordered locus">OB1319</name>
</gene>
<dbReference type="Proteomes" id="UP000000822">
    <property type="component" value="Chromosome"/>
</dbReference>
<dbReference type="HOGENOM" id="CLU_535102_0_0_9"/>
<dbReference type="PROSITE" id="PS51756">
    <property type="entry name" value="LXG"/>
    <property type="match status" value="1"/>
</dbReference>
<sequence length="509" mass="56231">MGHKVDISEVIELSEDVNSSTADIKTSLNSISESIDRLNSLESFSGKTATNAKNYFNDLHKTILVTFEHLFTDLDDSLKKHLEMFQSRVDTSESAIIVSDYVKDLELDIKEDWEKLSLEQDKVRETMNSVSDITSAIHPNYYPPEADKDDVIKIITNLEQELNSFTSVGQEEISSIEDLLNQVATTIENAGTVEGKGRFTDYIGTSTTLGLSYLKDYNAEKREVMLDEARKAKDTALKDMDESSQEILNKAYMDLQNGEIEESEYYGYINELKKLQNEENLDEEVSENFIKYVIDNFDVFEENFNFNGIAGFLSQSINDAGDNSLTRSELVKHMNANKPSSTSMFLKNQGDKMLKVGKAVSRSLLGVSIVIGTYSDLTQTDKTAGEAIAKNTYSSGFGFLTGVGITVGFKSLGAMGLISNPIGWALAGTVVGGTIATTLANWAYDNNFLNIQEGADWAGQKLDWAGEQLSNGYNWVDEQVDKGIGWVGDQVNKIGDAFSSGLDSINPFS</sequence>
<evidence type="ECO:0000313" key="4">
    <source>
        <dbReference type="Proteomes" id="UP000000822"/>
    </source>
</evidence>
<evidence type="ECO:0000259" key="2">
    <source>
        <dbReference type="PROSITE" id="PS51756"/>
    </source>
</evidence>
<name>Q8ERI3_OCEIH</name>
<dbReference type="KEGG" id="oih:OB1319"/>
<dbReference type="RefSeq" id="WP_011065723.1">
    <property type="nucleotide sequence ID" value="NC_004193.1"/>
</dbReference>
<dbReference type="PhylomeDB" id="Q8ERI3"/>
<dbReference type="STRING" id="221109.gene:10733559"/>
<protein>
    <submittedName>
        <fullName evidence="3">Hypothetical conserved protein</fullName>
    </submittedName>
</protein>
<reference evidence="3 4" key="2">
    <citation type="journal article" date="2002" name="Nucleic Acids Res.">
        <title>Genome sequence of Oceanobacillus iheyensis isolated from the Iheya Ridge and its unexpected adaptive capabilities to extreme environments.</title>
        <authorList>
            <person name="Takami H."/>
            <person name="Takaki Y."/>
            <person name="Uchiyama I."/>
        </authorList>
    </citation>
    <scope>NUCLEOTIDE SEQUENCE [LARGE SCALE GENOMIC DNA]</scope>
    <source>
        <strain evidence="4">DSM 14371 / CIP 107618 / JCM 11309 / KCTC 3954 / HTE831</strain>
    </source>
</reference>
<feature type="domain" description="LXG" evidence="2">
    <location>
        <begin position="1"/>
        <end position="237"/>
    </location>
</feature>
<reference evidence="3 4" key="1">
    <citation type="journal article" date="2001" name="FEMS Microbiol. Lett.">
        <title>Oceanobacillus iheyensis gen. nov., sp. nov., a deep-sea extremely halotolerant and alkaliphilic species isolated from a depth of 1050 m on the Iheya Ridge.</title>
        <authorList>
            <person name="Lu J."/>
            <person name="Nogi Y."/>
            <person name="Takami H."/>
        </authorList>
    </citation>
    <scope>NUCLEOTIDE SEQUENCE [LARGE SCALE GENOMIC DNA]</scope>
    <source>
        <strain evidence="4">DSM 14371 / CIP 107618 / JCM 11309 / KCTC 3954 / HTE831</strain>
    </source>
</reference>
<dbReference type="AlphaFoldDB" id="Q8ERI3"/>
<dbReference type="EMBL" id="BA000028">
    <property type="protein sequence ID" value="BAC13275.1"/>
    <property type="molecule type" value="Genomic_DNA"/>
</dbReference>
<dbReference type="OrthoDB" id="3261089at2"/>
<keyword evidence="4" id="KW-1185">Reference proteome</keyword>
<evidence type="ECO:0000256" key="1">
    <source>
        <dbReference type="ARBA" id="ARBA00034117"/>
    </source>
</evidence>
<organism evidence="3 4">
    <name type="scientific">Oceanobacillus iheyensis (strain DSM 14371 / CIP 107618 / JCM 11309 / KCTC 3954 / HTE831)</name>
    <dbReference type="NCBI Taxonomy" id="221109"/>
    <lineage>
        <taxon>Bacteria</taxon>
        <taxon>Bacillati</taxon>
        <taxon>Bacillota</taxon>
        <taxon>Bacilli</taxon>
        <taxon>Bacillales</taxon>
        <taxon>Bacillaceae</taxon>
        <taxon>Oceanobacillus</taxon>
    </lineage>
</organism>